<accession>A0A0D0DS97</accession>
<keyword evidence="2" id="KW-1185">Reference proteome</keyword>
<dbReference type="AlphaFoldDB" id="A0A0D0DS97"/>
<name>A0A0D0DS97_9AGAM</name>
<protein>
    <submittedName>
        <fullName evidence="1">Uncharacterized protein</fullName>
    </submittedName>
</protein>
<sequence length="133" mass="14788">MRTESTSSRYHRRGQLDFGACPQKQEMYGIEERMDHSVAPSITKTRGTNFSGAESTCGSVATHANDSPDVLHSKSLHSRRGFLRLCHSLDHTRMRHFGPYSRLHRSAAISFPRPSPVAPGSRGLPLAAYCSFK</sequence>
<evidence type="ECO:0000313" key="1">
    <source>
        <dbReference type="EMBL" id="KIK90896.1"/>
    </source>
</evidence>
<dbReference type="EMBL" id="KN825456">
    <property type="protein sequence ID" value="KIK90896.1"/>
    <property type="molecule type" value="Genomic_DNA"/>
</dbReference>
<dbReference type="InParanoid" id="A0A0D0DS97"/>
<reference evidence="2" key="2">
    <citation type="submission" date="2015-01" db="EMBL/GenBank/DDBJ databases">
        <title>Evolutionary Origins and Diversification of the Mycorrhizal Mutualists.</title>
        <authorList>
            <consortium name="DOE Joint Genome Institute"/>
            <consortium name="Mycorrhizal Genomics Consortium"/>
            <person name="Kohler A."/>
            <person name="Kuo A."/>
            <person name="Nagy L.G."/>
            <person name="Floudas D."/>
            <person name="Copeland A."/>
            <person name="Barry K.W."/>
            <person name="Cichocki N."/>
            <person name="Veneault-Fourrey C."/>
            <person name="LaButti K."/>
            <person name="Lindquist E.A."/>
            <person name="Lipzen A."/>
            <person name="Lundell T."/>
            <person name="Morin E."/>
            <person name="Murat C."/>
            <person name="Riley R."/>
            <person name="Ohm R."/>
            <person name="Sun H."/>
            <person name="Tunlid A."/>
            <person name="Henrissat B."/>
            <person name="Grigoriev I.V."/>
            <person name="Hibbett D.S."/>
            <person name="Martin F."/>
        </authorList>
    </citation>
    <scope>NUCLEOTIDE SEQUENCE [LARGE SCALE GENOMIC DNA]</scope>
    <source>
        <strain evidence="2">Ve08.2h10</strain>
    </source>
</reference>
<evidence type="ECO:0000313" key="2">
    <source>
        <dbReference type="Proteomes" id="UP000054538"/>
    </source>
</evidence>
<gene>
    <name evidence="1" type="ORF">PAXRUDRAFT_831289</name>
</gene>
<dbReference type="Proteomes" id="UP000054538">
    <property type="component" value="Unassembled WGS sequence"/>
</dbReference>
<dbReference type="HOGENOM" id="CLU_1917728_0_0_1"/>
<proteinExistence type="predicted"/>
<organism evidence="1 2">
    <name type="scientific">Paxillus rubicundulus Ve08.2h10</name>
    <dbReference type="NCBI Taxonomy" id="930991"/>
    <lineage>
        <taxon>Eukaryota</taxon>
        <taxon>Fungi</taxon>
        <taxon>Dikarya</taxon>
        <taxon>Basidiomycota</taxon>
        <taxon>Agaricomycotina</taxon>
        <taxon>Agaricomycetes</taxon>
        <taxon>Agaricomycetidae</taxon>
        <taxon>Boletales</taxon>
        <taxon>Paxilineae</taxon>
        <taxon>Paxillaceae</taxon>
        <taxon>Paxillus</taxon>
    </lineage>
</organism>
<reference evidence="1 2" key="1">
    <citation type="submission" date="2014-04" db="EMBL/GenBank/DDBJ databases">
        <authorList>
            <consortium name="DOE Joint Genome Institute"/>
            <person name="Kuo A."/>
            <person name="Kohler A."/>
            <person name="Jargeat P."/>
            <person name="Nagy L.G."/>
            <person name="Floudas D."/>
            <person name="Copeland A."/>
            <person name="Barry K.W."/>
            <person name="Cichocki N."/>
            <person name="Veneault-Fourrey C."/>
            <person name="LaButti K."/>
            <person name="Lindquist E.A."/>
            <person name="Lipzen A."/>
            <person name="Lundell T."/>
            <person name="Morin E."/>
            <person name="Murat C."/>
            <person name="Sun H."/>
            <person name="Tunlid A."/>
            <person name="Henrissat B."/>
            <person name="Grigoriev I.V."/>
            <person name="Hibbett D.S."/>
            <person name="Martin F."/>
            <person name="Nordberg H.P."/>
            <person name="Cantor M.N."/>
            <person name="Hua S.X."/>
        </authorList>
    </citation>
    <scope>NUCLEOTIDE SEQUENCE [LARGE SCALE GENOMIC DNA]</scope>
    <source>
        <strain evidence="1 2">Ve08.2h10</strain>
    </source>
</reference>